<protein>
    <submittedName>
        <fullName evidence="3">Uncharacterized protein</fullName>
    </submittedName>
</protein>
<evidence type="ECO:0000256" key="1">
    <source>
        <dbReference type="ARBA" id="ARBA00022737"/>
    </source>
</evidence>
<organism evidence="3 4">
    <name type="scientific">Spirodela intermedia</name>
    <name type="common">Intermediate duckweed</name>
    <dbReference type="NCBI Taxonomy" id="51605"/>
    <lineage>
        <taxon>Eukaryota</taxon>
        <taxon>Viridiplantae</taxon>
        <taxon>Streptophyta</taxon>
        <taxon>Embryophyta</taxon>
        <taxon>Tracheophyta</taxon>
        <taxon>Spermatophyta</taxon>
        <taxon>Magnoliopsida</taxon>
        <taxon>Liliopsida</taxon>
        <taxon>Araceae</taxon>
        <taxon>Lemnoideae</taxon>
        <taxon>Spirodela</taxon>
    </lineage>
</organism>
<keyword evidence="1" id="KW-0677">Repeat</keyword>
<dbReference type="PANTHER" id="PTHR24015:SF2016">
    <property type="entry name" value="PENTATRICOPEPTIDE REPEAT-CONTAINING PROTEIN"/>
    <property type="match status" value="1"/>
</dbReference>
<dbReference type="FunFam" id="1.25.40.10:FF:000242">
    <property type="entry name" value="Pentatricopeptide repeat-containing protein"/>
    <property type="match status" value="1"/>
</dbReference>
<dbReference type="FunFam" id="1.25.40.10:FF:000073">
    <property type="entry name" value="Pentatricopeptide repeat-containing protein chloroplastic"/>
    <property type="match status" value="1"/>
</dbReference>
<dbReference type="GO" id="GO:0009451">
    <property type="term" value="P:RNA modification"/>
    <property type="evidence" value="ECO:0007669"/>
    <property type="project" value="InterPro"/>
</dbReference>
<dbReference type="EMBL" id="LR746272">
    <property type="protein sequence ID" value="CAA7401866.1"/>
    <property type="molecule type" value="Genomic_DNA"/>
</dbReference>
<feature type="repeat" description="PPR" evidence="2">
    <location>
        <begin position="279"/>
        <end position="313"/>
    </location>
</feature>
<dbReference type="Gene3D" id="1.25.40.10">
    <property type="entry name" value="Tetratricopeptide repeat domain"/>
    <property type="match status" value="3"/>
</dbReference>
<accession>A0A7I8KX18</accession>
<dbReference type="InterPro" id="IPR046960">
    <property type="entry name" value="PPR_At4g14850-like_plant"/>
</dbReference>
<dbReference type="InterPro" id="IPR002885">
    <property type="entry name" value="PPR_rpt"/>
</dbReference>
<dbReference type="OrthoDB" id="185373at2759"/>
<keyword evidence="4" id="KW-1185">Reference proteome</keyword>
<dbReference type="PANTHER" id="PTHR24015">
    <property type="entry name" value="OS07G0578800 PROTEIN-RELATED"/>
    <property type="match status" value="1"/>
</dbReference>
<feature type="repeat" description="PPR" evidence="2">
    <location>
        <begin position="178"/>
        <end position="212"/>
    </location>
</feature>
<dbReference type="Proteomes" id="UP000663760">
    <property type="component" value="Chromosome 9"/>
</dbReference>
<dbReference type="FunFam" id="1.25.40.10:FF:000344">
    <property type="entry name" value="Pentatricopeptide repeat-containing protein"/>
    <property type="match status" value="1"/>
</dbReference>
<dbReference type="PROSITE" id="PS51375">
    <property type="entry name" value="PPR"/>
    <property type="match status" value="3"/>
</dbReference>
<evidence type="ECO:0000313" key="4">
    <source>
        <dbReference type="Proteomes" id="UP000663760"/>
    </source>
</evidence>
<evidence type="ECO:0000256" key="2">
    <source>
        <dbReference type="PROSITE-ProRule" id="PRU00708"/>
    </source>
</evidence>
<sequence length="431" mass="47457">MRKEGVEADSHTVGFLVKGCSSMAGAREGQQAHCHVLKMGFSSEVIVQTALLRAYALLGELRHAQRVFDETPRRDLPMWNAILAAYAQQGYPEEALQVARAMAERGEGFRPNEVTAMSVLSACSSLRDLKNGKLLHGFVLKNIPSLDVLLCSALVNTYAHCGALRSARHLFDEMPVRDVVSWTAMISGYSDNDRPAEALALFEDMAAAGVLPDEVSFLAAAAACGKLQRPDLAESLEQYSRRRGLCGSTRMANALMLMHARCDNLRRACRIFGELRERTAVSWTTIMQALAMHGRGADVLVRYAQMRREGIAPDGLCFVSVLSGCNRAGLVEEGRRCFRDMAEEQRLTPWVEHCGSMVDLLCREGLLEDALAFLRSMPMKPDERMKRAFFRACENRGGLDLAARAMAELFGLEEPPPPLAVQDAGFIGLNS</sequence>
<dbReference type="GO" id="GO:0003723">
    <property type="term" value="F:RNA binding"/>
    <property type="evidence" value="ECO:0007669"/>
    <property type="project" value="InterPro"/>
</dbReference>
<dbReference type="AlphaFoldDB" id="A0A7I8KX18"/>
<name>A0A7I8KX18_SPIIN</name>
<dbReference type="Pfam" id="PF13041">
    <property type="entry name" value="PPR_2"/>
    <property type="match status" value="1"/>
</dbReference>
<dbReference type="InterPro" id="IPR011990">
    <property type="entry name" value="TPR-like_helical_dom_sf"/>
</dbReference>
<dbReference type="Pfam" id="PF01535">
    <property type="entry name" value="PPR"/>
    <property type="match status" value="5"/>
</dbReference>
<dbReference type="NCBIfam" id="TIGR00756">
    <property type="entry name" value="PPR"/>
    <property type="match status" value="4"/>
</dbReference>
<reference evidence="3" key="1">
    <citation type="submission" date="2020-02" db="EMBL/GenBank/DDBJ databases">
        <authorList>
            <person name="Scholz U."/>
            <person name="Mascher M."/>
            <person name="Fiebig A."/>
        </authorList>
    </citation>
    <scope>NUCLEOTIDE SEQUENCE</scope>
</reference>
<proteinExistence type="predicted"/>
<evidence type="ECO:0000313" key="3">
    <source>
        <dbReference type="EMBL" id="CAA7401866.1"/>
    </source>
</evidence>
<gene>
    <name evidence="3" type="ORF">SI8410_09012544</name>
</gene>
<feature type="repeat" description="PPR" evidence="2">
    <location>
        <begin position="75"/>
        <end position="109"/>
    </location>
</feature>